<dbReference type="InterPro" id="IPR002347">
    <property type="entry name" value="SDR_fam"/>
</dbReference>
<accession>A0A6G1SBB2</accession>
<dbReference type="Pfam" id="PF00106">
    <property type="entry name" value="adh_short"/>
    <property type="match status" value="1"/>
</dbReference>
<keyword evidence="1" id="KW-1133">Transmembrane helix</keyword>
<dbReference type="EMBL" id="GGYP01002740">
    <property type="protein sequence ID" value="MDE47511.1"/>
    <property type="molecule type" value="Transcribed_RNA"/>
</dbReference>
<feature type="transmembrane region" description="Helical" evidence="1">
    <location>
        <begin position="70"/>
        <end position="89"/>
    </location>
</feature>
<dbReference type="PRINTS" id="PR00081">
    <property type="entry name" value="GDHRDH"/>
</dbReference>
<name>A0A6G1SBB2_9ACAR</name>
<dbReference type="Gene3D" id="3.40.50.720">
    <property type="entry name" value="NAD(P)-binding Rossmann-like Domain"/>
    <property type="match status" value="1"/>
</dbReference>
<reference evidence="2" key="1">
    <citation type="submission" date="2018-10" db="EMBL/GenBank/DDBJ databases">
        <title>Transcriptome assembly of Aceria tosichella (Wheat curl mite) Type 2.</title>
        <authorList>
            <person name="Scully E.D."/>
            <person name="Geib S.M."/>
            <person name="Palmer N.A."/>
            <person name="Gupta A.K."/>
            <person name="Sarath G."/>
            <person name="Tatineni S."/>
        </authorList>
    </citation>
    <scope>NUCLEOTIDE SEQUENCE</scope>
    <source>
        <strain evidence="2">LincolnNE</strain>
    </source>
</reference>
<proteinExistence type="predicted"/>
<keyword evidence="1" id="KW-0472">Membrane</keyword>
<keyword evidence="1" id="KW-0812">Transmembrane</keyword>
<dbReference type="AlphaFoldDB" id="A0A6G1SBB2"/>
<evidence type="ECO:0000256" key="1">
    <source>
        <dbReference type="SAM" id="Phobius"/>
    </source>
</evidence>
<organism evidence="2">
    <name type="scientific">Aceria tosichella</name>
    <name type="common">wheat curl mite</name>
    <dbReference type="NCBI Taxonomy" id="561515"/>
    <lineage>
        <taxon>Eukaryota</taxon>
        <taxon>Metazoa</taxon>
        <taxon>Ecdysozoa</taxon>
        <taxon>Arthropoda</taxon>
        <taxon>Chelicerata</taxon>
        <taxon>Arachnida</taxon>
        <taxon>Acari</taxon>
        <taxon>Acariformes</taxon>
        <taxon>Trombidiformes</taxon>
        <taxon>Prostigmata</taxon>
        <taxon>Eupodina</taxon>
        <taxon>Eriophyoidea</taxon>
        <taxon>Eriophyidae</taxon>
        <taxon>Eriophyinae</taxon>
        <taxon>Aceriini</taxon>
        <taxon>Aceria</taxon>
    </lineage>
</organism>
<dbReference type="InterPro" id="IPR036291">
    <property type="entry name" value="NAD(P)-bd_dom_sf"/>
</dbReference>
<dbReference type="GO" id="GO:0008202">
    <property type="term" value="P:steroid metabolic process"/>
    <property type="evidence" value="ECO:0007669"/>
    <property type="project" value="TreeGrafter"/>
</dbReference>
<dbReference type="PANTHER" id="PTHR43313:SF36">
    <property type="entry name" value="D-BETA-HYDROXYBUTYRATE DEHYDROGENASE, MITOCHONDRIAL"/>
    <property type="match status" value="1"/>
</dbReference>
<protein>
    <submittedName>
        <fullName evidence="2">Estradiol 17-beta-dehydrogenase 2</fullName>
    </submittedName>
</protein>
<dbReference type="PANTHER" id="PTHR43313">
    <property type="entry name" value="SHORT-CHAIN DEHYDROGENASE/REDUCTASE FAMILY 9C"/>
    <property type="match status" value="1"/>
</dbReference>
<gene>
    <name evidence="2" type="primary">Hsd17b2_1</name>
    <name evidence="2" type="ORF">g.20796</name>
</gene>
<dbReference type="GO" id="GO:0016491">
    <property type="term" value="F:oxidoreductase activity"/>
    <property type="evidence" value="ECO:0007669"/>
    <property type="project" value="TreeGrafter"/>
</dbReference>
<dbReference type="SUPFAM" id="SSF51735">
    <property type="entry name" value="NAD(P)-binding Rossmann-fold domains"/>
    <property type="match status" value="1"/>
</dbReference>
<feature type="transmembrane region" description="Helical" evidence="1">
    <location>
        <begin position="31"/>
        <end position="50"/>
    </location>
</feature>
<evidence type="ECO:0000313" key="2">
    <source>
        <dbReference type="EMBL" id="MDE47511.1"/>
    </source>
</evidence>
<sequence>MDWLFSVTFWLAISIVQLLFAYVLSPLAKFAIGYVSYMLTGTFITFLIKLRYEIYNEDLRLQPNQIKNRVLLITGASSGIGLVLARHFLSKGFIIVACYYSKSEPGYMELSRLTSSKDQEQQRLYLIELDLRSQESISACYSTVVNILADNTSLQLHALLNVAGVGVLEKFQWTPTEKIRDMVETNLTGPMLMTRQFLHLLIKTPGARVVNVCSPMGIIQFAYSSVYGPTKAALAHFSGNLECDLAKYGVKTVTIQPGNLMQHTAIISSSLSQKMSDTIATLSEEERVLYNDEMIDHQKLLEKVARAYQRNRPFKELRPTRKLGIIVEGGLIEERLEDSVGFLRNFENSVYLLDPPREMFVGNMLYNLIWGSLLQWVPRIVFRDASPIYQSIMKIFW</sequence>